<organism evidence="2 3">
    <name type="scientific">Eumeta variegata</name>
    <name type="common">Bagworm moth</name>
    <name type="synonym">Eumeta japonica</name>
    <dbReference type="NCBI Taxonomy" id="151549"/>
    <lineage>
        <taxon>Eukaryota</taxon>
        <taxon>Metazoa</taxon>
        <taxon>Ecdysozoa</taxon>
        <taxon>Arthropoda</taxon>
        <taxon>Hexapoda</taxon>
        <taxon>Insecta</taxon>
        <taxon>Pterygota</taxon>
        <taxon>Neoptera</taxon>
        <taxon>Endopterygota</taxon>
        <taxon>Lepidoptera</taxon>
        <taxon>Glossata</taxon>
        <taxon>Ditrysia</taxon>
        <taxon>Tineoidea</taxon>
        <taxon>Psychidae</taxon>
        <taxon>Oiketicinae</taxon>
        <taxon>Eumeta</taxon>
    </lineage>
</organism>
<protein>
    <submittedName>
        <fullName evidence="2">Uncharacterized protein</fullName>
    </submittedName>
</protein>
<dbReference type="Proteomes" id="UP000299102">
    <property type="component" value="Unassembled WGS sequence"/>
</dbReference>
<keyword evidence="1" id="KW-0472">Membrane</keyword>
<gene>
    <name evidence="2" type="ORF">EVAR_102413_1</name>
</gene>
<evidence type="ECO:0000313" key="3">
    <source>
        <dbReference type="Proteomes" id="UP000299102"/>
    </source>
</evidence>
<feature type="transmembrane region" description="Helical" evidence="1">
    <location>
        <begin position="92"/>
        <end position="114"/>
    </location>
</feature>
<dbReference type="AlphaFoldDB" id="A0A4C1YZW8"/>
<sequence>MCISNYENGYGGKPLGFANLVACSAPPLSKQFCFRNLSDFEIDSKALGLGTHCDGRARLNFYLRGRQFTSKCESSEARARGRRAVRGARSKATAADCFGVCLCVIVFVALSISIDPLEMKYTKVPAFPTTS</sequence>
<comment type="caution">
    <text evidence="2">The sequence shown here is derived from an EMBL/GenBank/DDBJ whole genome shotgun (WGS) entry which is preliminary data.</text>
</comment>
<dbReference type="EMBL" id="BGZK01001465">
    <property type="protein sequence ID" value="GBP80483.1"/>
    <property type="molecule type" value="Genomic_DNA"/>
</dbReference>
<keyword evidence="1" id="KW-0812">Transmembrane</keyword>
<evidence type="ECO:0000313" key="2">
    <source>
        <dbReference type="EMBL" id="GBP80483.1"/>
    </source>
</evidence>
<evidence type="ECO:0000256" key="1">
    <source>
        <dbReference type="SAM" id="Phobius"/>
    </source>
</evidence>
<proteinExistence type="predicted"/>
<keyword evidence="3" id="KW-1185">Reference proteome</keyword>
<name>A0A4C1YZW8_EUMVA</name>
<keyword evidence="1" id="KW-1133">Transmembrane helix</keyword>
<accession>A0A4C1YZW8</accession>
<reference evidence="2 3" key="1">
    <citation type="journal article" date="2019" name="Commun. Biol.">
        <title>The bagworm genome reveals a unique fibroin gene that provides high tensile strength.</title>
        <authorList>
            <person name="Kono N."/>
            <person name="Nakamura H."/>
            <person name="Ohtoshi R."/>
            <person name="Tomita M."/>
            <person name="Numata K."/>
            <person name="Arakawa K."/>
        </authorList>
    </citation>
    <scope>NUCLEOTIDE SEQUENCE [LARGE SCALE GENOMIC DNA]</scope>
</reference>